<dbReference type="PRINTS" id="PR00449">
    <property type="entry name" value="RASTRNSFRMNG"/>
</dbReference>
<evidence type="ECO:0000313" key="6">
    <source>
        <dbReference type="Proteomes" id="UP001319921"/>
    </source>
</evidence>
<name>A0AAQ4CQ29_9CREN</name>
<organism evidence="5 6">
    <name type="scientific">Saccharolobus caldissimus</name>
    <dbReference type="NCBI Taxonomy" id="1702097"/>
    <lineage>
        <taxon>Archaea</taxon>
        <taxon>Thermoproteota</taxon>
        <taxon>Thermoprotei</taxon>
        <taxon>Sulfolobales</taxon>
        <taxon>Sulfolobaceae</taxon>
        <taxon>Saccharolobus</taxon>
    </lineage>
</organism>
<comment type="similarity">
    <text evidence="1">Belongs to the GPN-loop GTPase family.</text>
</comment>
<protein>
    <submittedName>
        <fullName evidence="5">GTPase</fullName>
    </submittedName>
</protein>
<dbReference type="EMBL" id="AP025226">
    <property type="protein sequence ID" value="BDB97910.1"/>
    <property type="molecule type" value="Genomic_DNA"/>
</dbReference>
<keyword evidence="3" id="KW-0378">Hydrolase</keyword>
<dbReference type="NCBIfam" id="NF010342">
    <property type="entry name" value="PRK13768.1-5"/>
    <property type="match status" value="1"/>
</dbReference>
<evidence type="ECO:0000256" key="3">
    <source>
        <dbReference type="ARBA" id="ARBA00022801"/>
    </source>
</evidence>
<evidence type="ECO:0000256" key="4">
    <source>
        <dbReference type="ARBA" id="ARBA00023134"/>
    </source>
</evidence>
<keyword evidence="6" id="KW-1185">Reference proteome</keyword>
<gene>
    <name evidence="5" type="ORF">SACC_09270</name>
</gene>
<keyword evidence="4" id="KW-0342">GTP-binding</keyword>
<sequence length="270" mass="30597">MFMEKFLRLKVELNGMYFIFILGTAGSGKTTLTKTFQEYLLDNEMDTAIINLDPAVEHLPYTPDFDVREYVDAYEVMETYNLGPNSALIASIDLILTKASEIKSEIDQIEANYVLIDTPGQIELFAYRETGRLIAELIKGNNKALGLFLLDSYLAKEARSFISLLLLSSSIRFRLDLPIVNVLNKIDLLRDDEVDKILRWSENAENLIDELGKIDEYSIDLVHLLIENLSSNLIPISSTDGKGFDELYAEIQRVIAGGEDYLTEEPNPRL</sequence>
<evidence type="ECO:0000256" key="1">
    <source>
        <dbReference type="ARBA" id="ARBA00005290"/>
    </source>
</evidence>
<dbReference type="NCBIfam" id="NF010340">
    <property type="entry name" value="PRK13768.1-2"/>
    <property type="match status" value="1"/>
</dbReference>
<dbReference type="KEGG" id="scas:SACC_09270"/>
<evidence type="ECO:0000256" key="2">
    <source>
        <dbReference type="ARBA" id="ARBA00022741"/>
    </source>
</evidence>
<dbReference type="Pfam" id="PF03029">
    <property type="entry name" value="ATP_bind_1"/>
    <property type="match status" value="1"/>
</dbReference>
<evidence type="ECO:0000313" key="5">
    <source>
        <dbReference type="EMBL" id="BDB97910.1"/>
    </source>
</evidence>
<dbReference type="SUPFAM" id="SSF52540">
    <property type="entry name" value="P-loop containing nucleoside triphosphate hydrolases"/>
    <property type="match status" value="1"/>
</dbReference>
<accession>A0AAQ4CQ29</accession>
<dbReference type="AlphaFoldDB" id="A0AAQ4CQ29"/>
<proteinExistence type="inferred from homology"/>
<dbReference type="GO" id="GO:0005525">
    <property type="term" value="F:GTP binding"/>
    <property type="evidence" value="ECO:0007669"/>
    <property type="project" value="UniProtKB-KW"/>
</dbReference>
<dbReference type="InterPro" id="IPR027417">
    <property type="entry name" value="P-loop_NTPase"/>
</dbReference>
<reference evidence="5 6" key="1">
    <citation type="journal article" date="2022" name="Microbiol. Resour. Announc.">
        <title>Complete Genome Sequence of the Hyperthermophilic and Acidophilic Archaeon Saccharolobus caldissimus Strain HS-3T.</title>
        <authorList>
            <person name="Sakai H.D."/>
            <person name="Kurosawa N."/>
        </authorList>
    </citation>
    <scope>NUCLEOTIDE SEQUENCE [LARGE SCALE GENOMIC DNA]</scope>
    <source>
        <strain evidence="5 6">JCM32116</strain>
    </source>
</reference>
<dbReference type="Gene3D" id="3.40.50.300">
    <property type="entry name" value="P-loop containing nucleotide triphosphate hydrolases"/>
    <property type="match status" value="1"/>
</dbReference>
<dbReference type="PANTHER" id="PTHR21231:SF8">
    <property type="entry name" value="GPN-LOOP GTPASE 1"/>
    <property type="match status" value="1"/>
</dbReference>
<dbReference type="InterPro" id="IPR004130">
    <property type="entry name" value="Gpn"/>
</dbReference>
<dbReference type="GO" id="GO:0003924">
    <property type="term" value="F:GTPase activity"/>
    <property type="evidence" value="ECO:0007669"/>
    <property type="project" value="TreeGrafter"/>
</dbReference>
<dbReference type="Proteomes" id="UP001319921">
    <property type="component" value="Chromosome"/>
</dbReference>
<keyword evidence="2" id="KW-0547">Nucleotide-binding</keyword>
<dbReference type="PANTHER" id="PTHR21231">
    <property type="entry name" value="XPA-BINDING PROTEIN 1-RELATED"/>
    <property type="match status" value="1"/>
</dbReference>